<feature type="transmembrane region" description="Helical" evidence="8">
    <location>
        <begin position="257"/>
        <end position="275"/>
    </location>
</feature>
<evidence type="ECO:0000256" key="5">
    <source>
        <dbReference type="ARBA" id="ARBA00022989"/>
    </source>
</evidence>
<dbReference type="RefSeq" id="XP_007513158.1">
    <property type="nucleotide sequence ID" value="XM_007513096.1"/>
</dbReference>
<dbReference type="GeneID" id="19015809"/>
<evidence type="ECO:0000256" key="4">
    <source>
        <dbReference type="ARBA" id="ARBA00022692"/>
    </source>
</evidence>
<keyword evidence="11" id="KW-1185">Reference proteome</keyword>
<evidence type="ECO:0000256" key="6">
    <source>
        <dbReference type="ARBA" id="ARBA00023136"/>
    </source>
</evidence>
<evidence type="ECO:0000313" key="10">
    <source>
        <dbReference type="EMBL" id="CCO16716.1"/>
    </source>
</evidence>
<dbReference type="InterPro" id="IPR000620">
    <property type="entry name" value="EamA_dom"/>
</dbReference>
<reference evidence="10 11" key="1">
    <citation type="submission" date="2011-10" db="EMBL/GenBank/DDBJ databases">
        <authorList>
            <person name="Genoscope - CEA"/>
        </authorList>
    </citation>
    <scope>NUCLEOTIDE SEQUENCE [LARGE SCALE GENOMIC DNA]</scope>
    <source>
        <strain evidence="10 11">RCC 1105</strain>
    </source>
</reference>
<keyword evidence="6 8" id="KW-0472">Membrane</keyword>
<evidence type="ECO:0000256" key="7">
    <source>
        <dbReference type="SAM" id="MobiDB-lite"/>
    </source>
</evidence>
<feature type="domain" description="EamA" evidence="9">
    <location>
        <begin position="224"/>
        <end position="350"/>
    </location>
</feature>
<keyword evidence="4 8" id="KW-0812">Transmembrane</keyword>
<dbReference type="Pfam" id="PF00892">
    <property type="entry name" value="EamA"/>
    <property type="match status" value="2"/>
</dbReference>
<evidence type="ECO:0000259" key="9">
    <source>
        <dbReference type="Pfam" id="PF00892"/>
    </source>
</evidence>
<dbReference type="KEGG" id="bpg:Bathy05g03060"/>
<feature type="transmembrane region" description="Helical" evidence="8">
    <location>
        <begin position="506"/>
        <end position="526"/>
    </location>
</feature>
<dbReference type="Proteomes" id="UP000198341">
    <property type="component" value="Chromosome 5"/>
</dbReference>
<feature type="transmembrane region" description="Helical" evidence="8">
    <location>
        <begin position="226"/>
        <end position="245"/>
    </location>
</feature>
<dbReference type="GO" id="GO:0005886">
    <property type="term" value="C:plasma membrane"/>
    <property type="evidence" value="ECO:0007669"/>
    <property type="project" value="UniProtKB-SubCell"/>
</dbReference>
<gene>
    <name evidence="10" type="ORF">Bathy05g03060</name>
</gene>
<organism evidence="10 11">
    <name type="scientific">Bathycoccus prasinos</name>
    <dbReference type="NCBI Taxonomy" id="41875"/>
    <lineage>
        <taxon>Eukaryota</taxon>
        <taxon>Viridiplantae</taxon>
        <taxon>Chlorophyta</taxon>
        <taxon>Mamiellophyceae</taxon>
        <taxon>Mamiellales</taxon>
        <taxon>Bathycoccaceae</taxon>
        <taxon>Bathycoccus</taxon>
    </lineage>
</organism>
<feature type="compositionally biased region" description="Acidic residues" evidence="7">
    <location>
        <begin position="127"/>
        <end position="137"/>
    </location>
</feature>
<feature type="region of interest" description="Disordered" evidence="7">
    <location>
        <begin position="113"/>
        <end position="155"/>
    </location>
</feature>
<dbReference type="PANTHER" id="PTHR42920">
    <property type="entry name" value="OS03G0707200 PROTEIN-RELATED"/>
    <property type="match status" value="1"/>
</dbReference>
<dbReference type="PANTHER" id="PTHR42920:SF26">
    <property type="entry name" value="OS03G0707200 PROTEIN"/>
    <property type="match status" value="1"/>
</dbReference>
<dbReference type="OrthoDB" id="498039at2759"/>
<proteinExistence type="inferred from homology"/>
<feature type="transmembrane region" description="Helical" evidence="8">
    <location>
        <begin position="427"/>
        <end position="445"/>
    </location>
</feature>
<feature type="transmembrane region" description="Helical" evidence="8">
    <location>
        <begin position="310"/>
        <end position="329"/>
    </location>
</feature>
<feature type="compositionally biased region" description="Low complexity" evidence="7">
    <location>
        <begin position="138"/>
        <end position="148"/>
    </location>
</feature>
<feature type="region of interest" description="Disordered" evidence="7">
    <location>
        <begin position="1"/>
        <end position="22"/>
    </location>
</feature>
<feature type="transmembrane region" description="Helical" evidence="8">
    <location>
        <begin position="457"/>
        <end position="477"/>
    </location>
</feature>
<dbReference type="eggNOG" id="ENOG502S0YE">
    <property type="taxonomic scope" value="Eukaryota"/>
</dbReference>
<feature type="transmembrane region" description="Helical" evidence="8">
    <location>
        <begin position="287"/>
        <end position="304"/>
    </location>
</feature>
<dbReference type="EMBL" id="FO082274">
    <property type="protein sequence ID" value="CCO16716.1"/>
    <property type="molecule type" value="Genomic_DNA"/>
</dbReference>
<sequence length="602" mass="66425">MLRNNNDNGNRKSDEKEDDGIENTTATRFRRLRRVQTPKKLFSFLLSSSSLSSSKKKKNSKLNPTMDEALRRRLSLVAEYANEMMDDVFNNNNNNNNAKKKLFFEYKLGTTEEQRQERIERQLGSSYEEEEEEEEETSGNSGTNTTSKGNDERIENNSLLTLGVDSTIDEPTTIEDILFPQGELRREVDALEKDPDDFDFEGEEDFVASLSKNELFRNVSAETRGFLLFNLIIFMMGSNIVLVKMAQTNISPDAFGLFRFLAASLTFLPFSKYALRDSRILKMGIELGFWCAVGYYFQAVGLDITDASSASFISSFTVISVPLIAMWAGRKVPKSTWAAIAVAIFGLALIEGVVPIPGLEAHDTKEALSIVSDAVSDVVSTSVLTGEVVQSNPFEVLDSALSLPLESVTDIAEVATVETVQSLYGDFAILISAVVFAVQVFRTDVLANEEHLGTKEMMGMCSIQLFVVTLFFGGTLLNDVPRDDGQLSTLFTNSLAELSTFDWHSVPWFLVAYTGVVTTAFALYAETVALKYIPSEKASVIYTTEPLWGAAFAYVLLGERMGINGYIGGALILASSFLSSSSNKAIVLPGEEEEASAMKKIE</sequence>
<dbReference type="InterPro" id="IPR051258">
    <property type="entry name" value="Diverse_Substrate_Transporter"/>
</dbReference>
<dbReference type="AlphaFoldDB" id="K8EFA7"/>
<comment type="similarity">
    <text evidence="2">Belongs to the drug/metabolite transporter (DMT) superfamily. Plant drug/metabolite exporter (P-DME) (TC 2.A.7.4) family.</text>
</comment>
<evidence type="ECO:0000256" key="8">
    <source>
        <dbReference type="SAM" id="Phobius"/>
    </source>
</evidence>
<feature type="domain" description="EamA" evidence="9">
    <location>
        <begin position="505"/>
        <end position="580"/>
    </location>
</feature>
<evidence type="ECO:0000256" key="1">
    <source>
        <dbReference type="ARBA" id="ARBA00004651"/>
    </source>
</evidence>
<evidence type="ECO:0000256" key="3">
    <source>
        <dbReference type="ARBA" id="ARBA00022475"/>
    </source>
</evidence>
<evidence type="ECO:0000313" key="11">
    <source>
        <dbReference type="Proteomes" id="UP000198341"/>
    </source>
</evidence>
<dbReference type="STRING" id="41875.K8EFA7"/>
<keyword evidence="5 8" id="KW-1133">Transmembrane helix</keyword>
<comment type="subcellular location">
    <subcellularLocation>
        <location evidence="1">Cell membrane</location>
        <topology evidence="1">Multi-pass membrane protein</topology>
    </subcellularLocation>
</comment>
<dbReference type="InterPro" id="IPR037185">
    <property type="entry name" value="EmrE-like"/>
</dbReference>
<keyword evidence="3" id="KW-1003">Cell membrane</keyword>
<dbReference type="SUPFAM" id="SSF103481">
    <property type="entry name" value="Multidrug resistance efflux transporter EmrE"/>
    <property type="match status" value="2"/>
</dbReference>
<accession>K8EFA7</accession>
<feature type="transmembrane region" description="Helical" evidence="8">
    <location>
        <begin position="336"/>
        <end position="356"/>
    </location>
</feature>
<evidence type="ECO:0000256" key="2">
    <source>
        <dbReference type="ARBA" id="ARBA00007635"/>
    </source>
</evidence>
<name>K8EFA7_9CHLO</name>
<protein>
    <recommendedName>
        <fullName evidence="9">EamA domain-containing protein</fullName>
    </recommendedName>
</protein>